<dbReference type="EMBL" id="JAGKQQ010000001">
    <property type="protein sequence ID" value="MBP3954379.1"/>
    <property type="molecule type" value="Genomic_DNA"/>
</dbReference>
<name>A0ABS5BKZ8_9BACT</name>
<comment type="caution">
    <text evidence="1">The sequence shown here is derived from an EMBL/GenBank/DDBJ whole genome shotgun (WGS) entry which is preliminary data.</text>
</comment>
<reference evidence="1 2" key="1">
    <citation type="submission" date="2021-04" db="EMBL/GenBank/DDBJ databases">
        <authorList>
            <person name="Ivanova A."/>
        </authorList>
    </citation>
    <scope>NUCLEOTIDE SEQUENCE [LARGE SCALE GENOMIC DNA]</scope>
    <source>
        <strain evidence="1 2">G18</strain>
    </source>
</reference>
<protein>
    <recommendedName>
        <fullName evidence="3">DNA binding HTH domain-containing protein</fullName>
    </recommendedName>
</protein>
<dbReference type="Proteomes" id="UP000676565">
    <property type="component" value="Unassembled WGS sequence"/>
</dbReference>
<sequence>MTPAELRRIADGFGKKPLADALGWTVRTLDRKITGQHAITKADAIAVRAVITQPPADTSAR</sequence>
<keyword evidence="2" id="KW-1185">Reference proteome</keyword>
<organism evidence="1 2">
    <name type="scientific">Gemmata palustris</name>
    <dbReference type="NCBI Taxonomy" id="2822762"/>
    <lineage>
        <taxon>Bacteria</taxon>
        <taxon>Pseudomonadati</taxon>
        <taxon>Planctomycetota</taxon>
        <taxon>Planctomycetia</taxon>
        <taxon>Gemmatales</taxon>
        <taxon>Gemmataceae</taxon>
        <taxon>Gemmata</taxon>
    </lineage>
</organism>
<evidence type="ECO:0000313" key="2">
    <source>
        <dbReference type="Proteomes" id="UP000676565"/>
    </source>
</evidence>
<evidence type="ECO:0000313" key="1">
    <source>
        <dbReference type="EMBL" id="MBP3954379.1"/>
    </source>
</evidence>
<gene>
    <name evidence="1" type="ORF">J8F10_03620</name>
</gene>
<evidence type="ECO:0008006" key="3">
    <source>
        <dbReference type="Google" id="ProtNLM"/>
    </source>
</evidence>
<accession>A0ABS5BKZ8</accession>
<proteinExistence type="predicted"/>